<comment type="caution">
    <text evidence="19">The sequence shown here is derived from an EMBL/GenBank/DDBJ whole genome shotgun (WGS) entry which is preliminary data.</text>
</comment>
<reference evidence="19 20" key="1">
    <citation type="submission" date="2023-10" db="EMBL/GenBank/DDBJ databases">
        <authorList>
            <person name="Maclean D."/>
            <person name="Macfadyen A."/>
        </authorList>
    </citation>
    <scope>NUCLEOTIDE SEQUENCE [LARGE SCALE GENOMIC DNA]</scope>
</reference>
<dbReference type="Gene3D" id="2.130.10.10">
    <property type="entry name" value="YVTN repeat-like/Quinoprotein amine dehydrogenase"/>
    <property type="match status" value="1"/>
</dbReference>
<organism evidence="19 20">
    <name type="scientific">Coccomyxa viridis</name>
    <dbReference type="NCBI Taxonomy" id="1274662"/>
    <lineage>
        <taxon>Eukaryota</taxon>
        <taxon>Viridiplantae</taxon>
        <taxon>Chlorophyta</taxon>
        <taxon>core chlorophytes</taxon>
        <taxon>Trebouxiophyceae</taxon>
        <taxon>Trebouxiophyceae incertae sedis</taxon>
        <taxon>Coccomyxaceae</taxon>
        <taxon>Coccomyxa</taxon>
    </lineage>
</organism>
<evidence type="ECO:0000256" key="9">
    <source>
        <dbReference type="ARBA" id="ARBA00022927"/>
    </source>
</evidence>
<sequence length="973" mass="107114">MVQEIKRKFTQRSDRVKGVELHPTEPWLLANLYSGNVYVWSTADQSLVKSFEVTELPVRTAKFVARKQWIVTGSDDMFIRVYNYNTMDKVKAFEAHTDYIRSIAVHPSLPYILSSSDDMLIKLWDWEKGWICTQIFEGHSHYVMQVTFNPKDSNTFASASLDRTVKVWSIGQPTPNFTLEGHEKGVNAVDYFTGGDRPYLISGADDKLAKVWDYQTKACVQTLEGHGHNVSAVLFHPELPIIITGSEDGSVKFWHSTTYRLESTLNYGLERLWALGACKGSNHVGLGYDDGTVLIKIGREEPVASMDASGKIIWARQNEVQTANVKALGSDFNEADGERLPLAVKDLGSCDIYPGSLVHSPNGRFVAVCGDGEYIIYTALAWRNKSYGAALSFVWGEDSNTFATRDSPSIVRLHKNFKEFEQIKPGFAIEEIYGGALLGLRSQDFVCFYDWTTAQLVRRIEVPAKDIKWSGGGDLVAIIGESSFYVLRYEREAVEAAVEAGAEMDEDGIEEAFELQTETSEAVRTGLWIGDCFIYTNGAWRLNYCVGGEVTTMFHLDRPMYLLGYLAAQSKVYLIDKEFSVMAYTLLLTLIEYKTLVMRADFDAANEILPQIPQEQRNAVARFLDARDMKQEALEIATDPDYRFDLAVSLGELGIALELAEQSGSELKWRQLGELALSAGKLQVAEECLQKAGDLSGLLLLYTAKGSGRGLGHLIKTAGAQNRQNIVFLCHLLLGNLNACVDLLIASGRIPEAAFFARTYVPSRMTEVVKLWREDLAGINAKAAESLADPAQYPNLFPNLDLALHAEQYQAQNMSKPRPAAAFALHESEGMQDLLSLMQNMSMGGAAGEADGHLPQANGNLSSHARDPEDIAGEEDVHAAPAIEDPTGGTAELEAELLDTPGPSGLPTHAAEGLAVQEDDKARMEGGAVPAPGEPGLEEEGDEDDDDDGDLDEDWGVATEDVGELDDDDEDLV</sequence>
<dbReference type="PANTHER" id="PTHR19876">
    <property type="entry name" value="COATOMER"/>
    <property type="match status" value="1"/>
</dbReference>
<dbReference type="CDD" id="cd00200">
    <property type="entry name" value="WD40"/>
    <property type="match status" value="1"/>
</dbReference>
<evidence type="ECO:0000256" key="13">
    <source>
        <dbReference type="ARBA" id="ARBA00025536"/>
    </source>
</evidence>
<dbReference type="FunFam" id="1.25.40.470:FF:000001">
    <property type="entry name" value="Coatomer subunit beta"/>
    <property type="match status" value="1"/>
</dbReference>
<feature type="region of interest" description="Disordered" evidence="16">
    <location>
        <begin position="846"/>
        <end position="873"/>
    </location>
</feature>
<dbReference type="PIRSF" id="PIRSF005567">
    <property type="entry name" value="Coatomer_beta'_subunit"/>
    <property type="match status" value="1"/>
</dbReference>
<feature type="region of interest" description="Disordered" evidence="16">
    <location>
        <begin position="897"/>
        <end position="973"/>
    </location>
</feature>
<keyword evidence="9 14" id="KW-0653">Protein transport</keyword>
<dbReference type="Pfam" id="PF04053">
    <property type="entry name" value="B-prop_COPA_B_2nd"/>
    <property type="match status" value="1"/>
</dbReference>
<comment type="similarity">
    <text evidence="2 14">Belongs to the WD repeat COPB2 family.</text>
</comment>
<evidence type="ECO:0000256" key="16">
    <source>
        <dbReference type="SAM" id="MobiDB-lite"/>
    </source>
</evidence>
<comment type="function">
    <text evidence="13 14">The coatomer is a cytosolic protein complex that binds to dilysine motifs and reversibly associates with Golgi non-clathrin-coated vesicles, which further mediate biosynthetic protein transport from the ER, via the Golgi up to the trans Golgi network. Coatomer complex is required for budding from Golgi membranes, and is essential for the retrograde Golgi-to-ER transport of dilysine-tagged proteins.</text>
</comment>
<dbReference type="InterPro" id="IPR006692">
    <property type="entry name" value="Beta-prop_COPA/B_2nd"/>
</dbReference>
<dbReference type="CDD" id="cd22947">
    <property type="entry name" value="Coatomer_WDAD_beta-like"/>
    <property type="match status" value="1"/>
</dbReference>
<dbReference type="PANTHER" id="PTHR19876:SF2">
    <property type="entry name" value="COATOMER SUBUNIT BETA"/>
    <property type="match status" value="1"/>
</dbReference>
<evidence type="ECO:0000256" key="11">
    <source>
        <dbReference type="ARBA" id="ARBA00023136"/>
    </source>
</evidence>
<keyword evidence="8 14" id="KW-0931">ER-Golgi transport</keyword>
<keyword evidence="20" id="KW-1185">Reference proteome</keyword>
<dbReference type="InterPro" id="IPR001680">
    <property type="entry name" value="WD40_rpt"/>
</dbReference>
<dbReference type="GO" id="GO:0030126">
    <property type="term" value="C:COPI vesicle coat"/>
    <property type="evidence" value="ECO:0007669"/>
    <property type="project" value="TreeGrafter"/>
</dbReference>
<protein>
    <recommendedName>
        <fullName evidence="14">Coatomer subunit beta'</fullName>
    </recommendedName>
</protein>
<dbReference type="Proteomes" id="UP001314263">
    <property type="component" value="Unassembled WGS sequence"/>
</dbReference>
<evidence type="ECO:0000256" key="2">
    <source>
        <dbReference type="ARBA" id="ARBA00010844"/>
    </source>
</evidence>
<keyword evidence="12 14" id="KW-0968">Cytoplasmic vesicle</keyword>
<dbReference type="PRINTS" id="PR00320">
    <property type="entry name" value="GPROTEINBRPT"/>
</dbReference>
<accession>A0AAV1HZS3</accession>
<evidence type="ECO:0000259" key="18">
    <source>
        <dbReference type="Pfam" id="PF23953"/>
    </source>
</evidence>
<dbReference type="GO" id="GO:0005198">
    <property type="term" value="F:structural molecule activity"/>
    <property type="evidence" value="ECO:0007669"/>
    <property type="project" value="UniProtKB-UniRule"/>
</dbReference>
<dbReference type="GO" id="GO:0006886">
    <property type="term" value="P:intracellular protein transport"/>
    <property type="evidence" value="ECO:0007669"/>
    <property type="project" value="UniProtKB-UniRule"/>
</dbReference>
<evidence type="ECO:0000256" key="10">
    <source>
        <dbReference type="ARBA" id="ARBA00023034"/>
    </source>
</evidence>
<dbReference type="Pfam" id="PF23953">
    <property type="entry name" value="TPR_COPA_B"/>
    <property type="match status" value="1"/>
</dbReference>
<dbReference type="FunFam" id="2.130.10.10:FF:000008">
    <property type="entry name" value="Coatomer subunit beta"/>
    <property type="match status" value="1"/>
</dbReference>
<name>A0AAV1HZS3_9CHLO</name>
<comment type="subcellular location">
    <subcellularLocation>
        <location evidence="1 14">Cytoplasmic vesicle</location>
        <location evidence="1 14">COPI-coated vesicle membrane</location>
        <topology evidence="1 14">Peripheral membrane protein</topology>
        <orientation evidence="1 14">Cytoplasmic side</orientation>
    </subcellularLocation>
    <subcellularLocation>
        <location evidence="14">Golgi apparatus membrane</location>
        <topology evidence="14">Peripheral membrane protein</topology>
        <orientation evidence="14">Cytoplasmic side</orientation>
    </subcellularLocation>
    <text evidence="14">The coatomer is cytoplasmic or polymerized on the cytoplasmic side of the Golgi, as well as on the vesicles/buds originating from it.</text>
</comment>
<evidence type="ECO:0000256" key="8">
    <source>
        <dbReference type="ARBA" id="ARBA00022892"/>
    </source>
</evidence>
<keyword evidence="5 14" id="KW-0963">Cytoplasm</keyword>
<keyword evidence="6 15" id="KW-0853">WD repeat</keyword>
<evidence type="ECO:0000256" key="14">
    <source>
        <dbReference type="PIRNR" id="PIRNR005567"/>
    </source>
</evidence>
<feature type="repeat" description="WD" evidence="15">
    <location>
        <begin position="179"/>
        <end position="222"/>
    </location>
</feature>
<comment type="subunit">
    <text evidence="3 14">Oligomeric complex that consists of at least the alpha, beta, beta', gamma, delta, epsilon and zeta subunits.</text>
</comment>
<feature type="domain" description="COPA/B TPR" evidence="18">
    <location>
        <begin position="593"/>
        <end position="773"/>
    </location>
</feature>
<keyword evidence="11 14" id="KW-0472">Membrane</keyword>
<evidence type="ECO:0000256" key="6">
    <source>
        <dbReference type="ARBA" id="ARBA00022574"/>
    </source>
</evidence>
<evidence type="ECO:0000256" key="12">
    <source>
        <dbReference type="ARBA" id="ARBA00023329"/>
    </source>
</evidence>
<dbReference type="GO" id="GO:0000139">
    <property type="term" value="C:Golgi membrane"/>
    <property type="evidence" value="ECO:0007669"/>
    <property type="project" value="UniProtKB-SubCell"/>
</dbReference>
<dbReference type="InterPro" id="IPR056176">
    <property type="entry name" value="TPR_COPA_B"/>
</dbReference>
<keyword evidence="4 14" id="KW-0813">Transport</keyword>
<dbReference type="GO" id="GO:0006890">
    <property type="term" value="P:retrograde vesicle-mediated transport, Golgi to endoplasmic reticulum"/>
    <property type="evidence" value="ECO:0007669"/>
    <property type="project" value="TreeGrafter"/>
</dbReference>
<dbReference type="SMART" id="SM00320">
    <property type="entry name" value="WD40"/>
    <property type="match status" value="6"/>
</dbReference>
<evidence type="ECO:0000313" key="19">
    <source>
        <dbReference type="EMBL" id="CAK0769794.1"/>
    </source>
</evidence>
<feature type="compositionally biased region" description="Low complexity" evidence="16">
    <location>
        <begin position="925"/>
        <end position="935"/>
    </location>
</feature>
<dbReference type="EMBL" id="CAUYUE010000004">
    <property type="protein sequence ID" value="CAK0769794.1"/>
    <property type="molecule type" value="Genomic_DNA"/>
</dbReference>
<dbReference type="GO" id="GO:0006888">
    <property type="term" value="P:endoplasmic reticulum to Golgi vesicle-mediated transport"/>
    <property type="evidence" value="ECO:0007669"/>
    <property type="project" value="TreeGrafter"/>
</dbReference>
<dbReference type="PROSITE" id="PS50082">
    <property type="entry name" value="WD_REPEATS_2"/>
    <property type="match status" value="4"/>
</dbReference>
<dbReference type="GO" id="GO:0006891">
    <property type="term" value="P:intra-Golgi vesicle-mediated transport"/>
    <property type="evidence" value="ECO:0007669"/>
    <property type="project" value="TreeGrafter"/>
</dbReference>
<feature type="domain" description="COPA/B second beta-propeller" evidence="17">
    <location>
        <begin position="318"/>
        <end position="576"/>
    </location>
</feature>
<evidence type="ECO:0000256" key="15">
    <source>
        <dbReference type="PROSITE-ProRule" id="PRU00221"/>
    </source>
</evidence>
<keyword evidence="10 14" id="KW-0333">Golgi apparatus</keyword>
<evidence type="ECO:0000256" key="7">
    <source>
        <dbReference type="ARBA" id="ARBA00022737"/>
    </source>
</evidence>
<dbReference type="InterPro" id="IPR020472">
    <property type="entry name" value="WD40_PAC1"/>
</dbReference>
<evidence type="ECO:0000256" key="5">
    <source>
        <dbReference type="ARBA" id="ARBA00022490"/>
    </source>
</evidence>
<dbReference type="InterPro" id="IPR015943">
    <property type="entry name" value="WD40/YVTN_repeat-like_dom_sf"/>
</dbReference>
<evidence type="ECO:0000313" key="20">
    <source>
        <dbReference type="Proteomes" id="UP001314263"/>
    </source>
</evidence>
<dbReference type="InterPro" id="IPR050844">
    <property type="entry name" value="Coatomer_complex_subunit"/>
</dbReference>
<dbReference type="Pfam" id="PF00400">
    <property type="entry name" value="WD40"/>
    <property type="match status" value="5"/>
</dbReference>
<dbReference type="PROSITE" id="PS50294">
    <property type="entry name" value="WD_REPEATS_REGION"/>
    <property type="match status" value="4"/>
</dbReference>
<dbReference type="Gene3D" id="1.25.40.470">
    <property type="match status" value="1"/>
</dbReference>
<evidence type="ECO:0000256" key="1">
    <source>
        <dbReference type="ARBA" id="ARBA00004347"/>
    </source>
</evidence>
<feature type="repeat" description="WD" evidence="15">
    <location>
        <begin position="136"/>
        <end position="170"/>
    </location>
</feature>
<dbReference type="InterPro" id="IPR016453">
    <property type="entry name" value="COPB2"/>
</dbReference>
<dbReference type="InterPro" id="IPR036322">
    <property type="entry name" value="WD40_repeat_dom_sf"/>
</dbReference>
<dbReference type="SUPFAM" id="SSF50978">
    <property type="entry name" value="WD40 repeat-like"/>
    <property type="match status" value="2"/>
</dbReference>
<proteinExistence type="inferred from homology"/>
<evidence type="ECO:0000259" key="17">
    <source>
        <dbReference type="Pfam" id="PF04053"/>
    </source>
</evidence>
<gene>
    <name evidence="19" type="ORF">CVIRNUC_003703</name>
</gene>
<feature type="repeat" description="WD" evidence="15">
    <location>
        <begin position="93"/>
        <end position="125"/>
    </location>
</feature>
<dbReference type="AlphaFoldDB" id="A0AAV1HZS3"/>
<keyword evidence="7" id="KW-0677">Repeat</keyword>
<evidence type="ECO:0000256" key="3">
    <source>
        <dbReference type="ARBA" id="ARBA00011775"/>
    </source>
</evidence>
<feature type="repeat" description="WD" evidence="15">
    <location>
        <begin position="223"/>
        <end position="264"/>
    </location>
</feature>
<feature type="compositionally biased region" description="Acidic residues" evidence="16">
    <location>
        <begin position="936"/>
        <end position="973"/>
    </location>
</feature>
<evidence type="ECO:0000256" key="4">
    <source>
        <dbReference type="ARBA" id="ARBA00022448"/>
    </source>
</evidence>